<feature type="domain" description="3-deoxy-D-manno-octulosonic-acid transferase N-terminal" evidence="12">
    <location>
        <begin position="91"/>
        <end position="245"/>
    </location>
</feature>
<dbReference type="InterPro" id="IPR007507">
    <property type="entry name" value="Glycos_transf_N"/>
</dbReference>
<accession>A0A3N2QV41</accession>
<comment type="function">
    <text evidence="1 10">Involved in lipopolysaccharide (LPS) biosynthesis. Catalyzes the transfer of 3-deoxy-D-manno-octulosonate (Kdo) residue(s) from CMP-Kdo to lipid IV(A), the tetraacyldisaccharide-1,4'-bisphosphate precursor of lipid A.</text>
</comment>
<evidence type="ECO:0000313" key="13">
    <source>
        <dbReference type="EMBL" id="ROT99066.1"/>
    </source>
</evidence>
<comment type="catalytic activity">
    <reaction evidence="7 10">
        <text>lipid IVA (E. coli) + CMP-3-deoxy-beta-D-manno-octulosonate = alpha-Kdo-(2-&gt;6)-lipid IVA (E. coli) + CMP + H(+)</text>
        <dbReference type="Rhea" id="RHEA:28066"/>
        <dbReference type="ChEBI" id="CHEBI:15378"/>
        <dbReference type="ChEBI" id="CHEBI:58603"/>
        <dbReference type="ChEBI" id="CHEBI:60364"/>
        <dbReference type="ChEBI" id="CHEBI:60377"/>
        <dbReference type="ChEBI" id="CHEBI:85987"/>
        <dbReference type="EC" id="2.4.99.12"/>
    </reaction>
</comment>
<evidence type="ECO:0000256" key="7">
    <source>
        <dbReference type="ARBA" id="ARBA00049183"/>
    </source>
</evidence>
<feature type="region of interest" description="Disordered" evidence="11">
    <location>
        <begin position="1"/>
        <end position="43"/>
    </location>
</feature>
<dbReference type="UniPathway" id="UPA00958"/>
<feature type="transmembrane region" description="Helical" evidence="10">
    <location>
        <begin position="51"/>
        <end position="70"/>
    </location>
</feature>
<dbReference type="Proteomes" id="UP000268016">
    <property type="component" value="Unassembled WGS sequence"/>
</dbReference>
<dbReference type="Gene3D" id="3.40.50.2000">
    <property type="entry name" value="Glycogen Phosphorylase B"/>
    <property type="match status" value="1"/>
</dbReference>
<evidence type="ECO:0000256" key="1">
    <source>
        <dbReference type="ARBA" id="ARBA00003394"/>
    </source>
</evidence>
<keyword evidence="10" id="KW-1003">Cell membrane</keyword>
<protein>
    <recommendedName>
        <fullName evidence="4 10">3-deoxy-D-manno-octulosonic acid transferase</fullName>
        <shortName evidence="10">Kdo transferase</shortName>
        <ecNumber evidence="3 10">2.4.99.12</ecNumber>
    </recommendedName>
    <alternativeName>
        <fullName evidence="6 10">Lipid IV(A) 3-deoxy-D-manno-octulosonic acid transferase</fullName>
    </alternativeName>
</protein>
<keyword evidence="10" id="KW-0448">Lipopolysaccharide biosynthesis</keyword>
<dbReference type="Gene3D" id="3.40.50.11720">
    <property type="entry name" value="3-Deoxy-D-manno-octulosonic-acid transferase, N-terminal domain"/>
    <property type="match status" value="1"/>
</dbReference>
<evidence type="ECO:0000256" key="2">
    <source>
        <dbReference type="ARBA" id="ARBA00004713"/>
    </source>
</evidence>
<comment type="similarity">
    <text evidence="10">Belongs to the glycosyltransferase group 1 family.</text>
</comment>
<keyword evidence="5 10" id="KW-0808">Transferase</keyword>
<comment type="subcellular location">
    <subcellularLocation>
        <location evidence="10">Cell membrane</location>
    </subcellularLocation>
</comment>
<keyword evidence="10" id="KW-1133">Transmembrane helix</keyword>
<evidence type="ECO:0000256" key="10">
    <source>
        <dbReference type="RuleBase" id="RU365103"/>
    </source>
</evidence>
<evidence type="ECO:0000259" key="12">
    <source>
        <dbReference type="Pfam" id="PF04413"/>
    </source>
</evidence>
<evidence type="ECO:0000256" key="6">
    <source>
        <dbReference type="ARBA" id="ARBA00031445"/>
    </source>
</evidence>
<keyword evidence="10" id="KW-0472">Membrane</keyword>
<dbReference type="AlphaFoldDB" id="A0A3N2QV41"/>
<evidence type="ECO:0000256" key="3">
    <source>
        <dbReference type="ARBA" id="ARBA00012621"/>
    </source>
</evidence>
<feature type="compositionally biased region" description="Low complexity" evidence="11">
    <location>
        <begin position="1"/>
        <end position="13"/>
    </location>
</feature>
<gene>
    <name evidence="13" type="ORF">EAT49_15730</name>
</gene>
<feature type="site" description="Transition state stabilizer" evidence="9">
    <location>
        <position position="251"/>
    </location>
</feature>
<dbReference type="OrthoDB" id="9789797at2"/>
<feature type="site" description="Transition state stabilizer" evidence="9">
    <location>
        <position position="173"/>
    </location>
</feature>
<name>A0A3N2QV41_9RHOB</name>
<evidence type="ECO:0000256" key="4">
    <source>
        <dbReference type="ARBA" id="ARBA00019077"/>
    </source>
</evidence>
<comment type="pathway">
    <text evidence="2 10">Bacterial outer membrane biogenesis; LPS core biosynthesis.</text>
</comment>
<evidence type="ECO:0000256" key="9">
    <source>
        <dbReference type="PIRSR" id="PIRSR639901-2"/>
    </source>
</evidence>
<evidence type="ECO:0000313" key="14">
    <source>
        <dbReference type="Proteomes" id="UP000268016"/>
    </source>
</evidence>
<reference evidence="13 14" key="1">
    <citation type="submission" date="2018-10" db="EMBL/GenBank/DDBJ databases">
        <title>Histidinibacterium lentulum gen. nov., sp. nov., a marine bacterium from the culture broth of Picochlorum sp. 122.</title>
        <authorList>
            <person name="Wang G."/>
        </authorList>
    </citation>
    <scope>NUCLEOTIDE SEQUENCE [LARGE SCALE GENOMIC DNA]</scope>
    <source>
        <strain evidence="13 14">B17</strain>
    </source>
</reference>
<dbReference type="InterPro" id="IPR039901">
    <property type="entry name" value="Kdotransferase"/>
</dbReference>
<feature type="active site" description="Proton acceptor" evidence="8">
    <location>
        <position position="105"/>
    </location>
</feature>
<dbReference type="GO" id="GO:0043842">
    <property type="term" value="F:Kdo transferase activity"/>
    <property type="evidence" value="ECO:0007669"/>
    <property type="project" value="UniProtKB-EC"/>
</dbReference>
<dbReference type="PANTHER" id="PTHR42755">
    <property type="entry name" value="3-DEOXY-MANNO-OCTULOSONATE CYTIDYLYLTRANSFERASE"/>
    <property type="match status" value="1"/>
</dbReference>
<keyword evidence="14" id="KW-1185">Reference proteome</keyword>
<dbReference type="EC" id="2.4.99.12" evidence="3 10"/>
<dbReference type="Pfam" id="PF04413">
    <property type="entry name" value="Glycos_transf_N"/>
    <property type="match status" value="1"/>
</dbReference>
<dbReference type="GO" id="GO:0009244">
    <property type="term" value="P:lipopolysaccharide core region biosynthetic process"/>
    <property type="evidence" value="ECO:0007669"/>
    <property type="project" value="UniProtKB-UniRule"/>
</dbReference>
<proteinExistence type="inferred from homology"/>
<dbReference type="GO" id="GO:0005886">
    <property type="term" value="C:plasma membrane"/>
    <property type="evidence" value="ECO:0007669"/>
    <property type="project" value="UniProtKB-SubCell"/>
</dbReference>
<keyword evidence="10" id="KW-0812">Transmembrane</keyword>
<evidence type="ECO:0000256" key="11">
    <source>
        <dbReference type="SAM" id="MobiDB-lite"/>
    </source>
</evidence>
<dbReference type="EMBL" id="RDRB01000008">
    <property type="protein sequence ID" value="ROT99066.1"/>
    <property type="molecule type" value="Genomic_DNA"/>
</dbReference>
<organism evidence="13 14">
    <name type="scientific">Histidinibacterium lentulum</name>
    <dbReference type="NCBI Taxonomy" id="2480588"/>
    <lineage>
        <taxon>Bacteria</taxon>
        <taxon>Pseudomonadati</taxon>
        <taxon>Pseudomonadota</taxon>
        <taxon>Alphaproteobacteria</taxon>
        <taxon>Rhodobacterales</taxon>
        <taxon>Paracoccaceae</taxon>
        <taxon>Histidinibacterium</taxon>
    </lineage>
</organism>
<evidence type="ECO:0000256" key="8">
    <source>
        <dbReference type="PIRSR" id="PIRSR639901-1"/>
    </source>
</evidence>
<evidence type="ECO:0000256" key="5">
    <source>
        <dbReference type="ARBA" id="ARBA00022679"/>
    </source>
</evidence>
<dbReference type="GO" id="GO:0009245">
    <property type="term" value="P:lipid A biosynthetic process"/>
    <property type="evidence" value="ECO:0007669"/>
    <property type="project" value="TreeGrafter"/>
</dbReference>
<comment type="caution">
    <text evidence="13">The sequence shown here is derived from an EMBL/GenBank/DDBJ whole genome shotgun (WGS) entry which is preliminary data.</text>
</comment>
<dbReference type="InterPro" id="IPR038107">
    <property type="entry name" value="Glycos_transf_N_sf"/>
</dbReference>
<sequence>MSASSSAAKSTASCRARISTDARPAGPTDPRARHRQGLSRNTPSTRDKAMFVYRALLTALAPALAGAALYRAVTGREDLEALSDRLTGPPAAPGAIWLHGASNGELASARALLDRLMEADPRRQFLVTANTLTGREAARGWSDPRIRARIAPFDLRLSLVRPLRHVSALILVESELWPNRIAGAAARGLPVILAGARLSERSHARWQRRLPLARAMMDRLTLVAPQDALSAERFHDLGLAHDRLLPPVQLKSLYRPHITPPDPVLAAAFPKDSTLLAASTHAPEEETALDAFLLARARRSDLRLIIAPRHPRRAGEILALAGARGLPVARRSAGDPPDRPVYLADTMGEMATWYRLAGAAFVGGSLSGHGGHTPYEPAAHGCAILHGPDTANFADAYERLGHDGAARVTDAESLAREWLAHVAGSPLPDRARAVLHPEDAGEVLDAIDRALRPRR</sequence>
<dbReference type="PANTHER" id="PTHR42755:SF1">
    <property type="entry name" value="3-DEOXY-D-MANNO-OCTULOSONIC ACID TRANSFERASE, MITOCHONDRIAL-RELATED"/>
    <property type="match status" value="1"/>
</dbReference>